<evidence type="ECO:0000256" key="1">
    <source>
        <dbReference type="HAMAP-Rule" id="MF_01523"/>
    </source>
</evidence>
<dbReference type="HAMAP" id="MF_01523">
    <property type="entry name" value="16SrRNA_methyltr_J"/>
    <property type="match status" value="1"/>
</dbReference>
<sequence length="204" mass="22486">MNKLRVDFLSGAMTYRLKYGGGRRQALGRALGFNGREKMNVIDATAGLGRDAFVMAALGASVTLIERSEQMQAMLHEGIEQCRRVGGEYAEIAERMTLLCGDAMDLLPQLSPDVIYVDPMHPERKNSALVKLNLRQLREIVGKDDDSADLMRVALSCARKRVVLKWPLKGKSMGGIGKPTHQILGKSTRYDVFISATSTVANIF</sequence>
<comment type="subcellular location">
    <subcellularLocation>
        <location evidence="1">Cytoplasm</location>
    </subcellularLocation>
</comment>
<dbReference type="EC" id="2.1.1.242" evidence="1"/>
<organism evidence="2 3">
    <name type="scientific">Pseudogemmobacter lacusdianii</name>
    <dbReference type="NCBI Taxonomy" id="3069608"/>
    <lineage>
        <taxon>Bacteria</taxon>
        <taxon>Pseudomonadati</taxon>
        <taxon>Pseudomonadota</taxon>
        <taxon>Alphaproteobacteria</taxon>
        <taxon>Rhodobacterales</taxon>
        <taxon>Paracoccaceae</taxon>
        <taxon>Pseudogemmobacter</taxon>
    </lineage>
</organism>
<keyword evidence="1 2" id="KW-0808">Transferase</keyword>
<dbReference type="InterPro" id="IPR029063">
    <property type="entry name" value="SAM-dependent_MTases_sf"/>
</dbReference>
<keyword evidence="1" id="KW-0963">Cytoplasm</keyword>
<feature type="binding site" evidence="1">
    <location>
        <position position="118"/>
    </location>
    <ligand>
        <name>S-adenosyl-L-methionine</name>
        <dbReference type="ChEBI" id="CHEBI:59789"/>
    </ligand>
</feature>
<comment type="catalytic activity">
    <reaction evidence="1">
        <text>guanosine(1516) in 16S rRNA + S-adenosyl-L-methionine = N(2)-methylguanosine(1516) in 16S rRNA + S-adenosyl-L-homocysteine + H(+)</text>
        <dbReference type="Rhea" id="RHEA:43220"/>
        <dbReference type="Rhea" id="RHEA-COMP:10412"/>
        <dbReference type="Rhea" id="RHEA-COMP:10413"/>
        <dbReference type="ChEBI" id="CHEBI:15378"/>
        <dbReference type="ChEBI" id="CHEBI:57856"/>
        <dbReference type="ChEBI" id="CHEBI:59789"/>
        <dbReference type="ChEBI" id="CHEBI:74269"/>
        <dbReference type="ChEBI" id="CHEBI:74481"/>
        <dbReference type="EC" id="2.1.1.242"/>
    </reaction>
</comment>
<accession>A0ABU0W2Q5</accession>
<gene>
    <name evidence="1" type="primary">rsmJ</name>
    <name evidence="2" type="ORF">Q9295_16980</name>
</gene>
<dbReference type="PANTHER" id="PTHR36112">
    <property type="entry name" value="RIBOSOMAL RNA SMALL SUBUNIT METHYLTRANSFERASE J"/>
    <property type="match status" value="1"/>
</dbReference>
<dbReference type="Pfam" id="PF04445">
    <property type="entry name" value="SAM_MT"/>
    <property type="match status" value="1"/>
</dbReference>
<comment type="function">
    <text evidence="1">Specifically methylates the guanosine in position 1516 of 16S rRNA.</text>
</comment>
<dbReference type="GO" id="GO:0032259">
    <property type="term" value="P:methylation"/>
    <property type="evidence" value="ECO:0007669"/>
    <property type="project" value="UniProtKB-KW"/>
</dbReference>
<evidence type="ECO:0000313" key="3">
    <source>
        <dbReference type="Proteomes" id="UP001239680"/>
    </source>
</evidence>
<dbReference type="GO" id="GO:0008168">
    <property type="term" value="F:methyltransferase activity"/>
    <property type="evidence" value="ECO:0007669"/>
    <property type="project" value="UniProtKB-KW"/>
</dbReference>
<comment type="similarity">
    <text evidence="1">Belongs to the methyltransferase superfamily. RsmJ family.</text>
</comment>
<comment type="caution">
    <text evidence="2">The sequence shown here is derived from an EMBL/GenBank/DDBJ whole genome shotgun (WGS) entry which is preliminary data.</text>
</comment>
<dbReference type="InterPro" id="IPR007536">
    <property type="entry name" value="16SrRNA_methylTrfase_J"/>
</dbReference>
<dbReference type="Proteomes" id="UP001239680">
    <property type="component" value="Unassembled WGS sequence"/>
</dbReference>
<evidence type="ECO:0000313" key="2">
    <source>
        <dbReference type="EMBL" id="MDQ2068068.1"/>
    </source>
</evidence>
<keyword evidence="1" id="KW-0949">S-adenosyl-L-methionine</keyword>
<keyword evidence="3" id="KW-1185">Reference proteome</keyword>
<dbReference type="CDD" id="cd02440">
    <property type="entry name" value="AdoMet_MTases"/>
    <property type="match status" value="1"/>
</dbReference>
<dbReference type="EMBL" id="JAVDBT010000021">
    <property type="protein sequence ID" value="MDQ2068068.1"/>
    <property type="molecule type" value="Genomic_DNA"/>
</dbReference>
<comment type="caution">
    <text evidence="1">Lacks conserved residue(s) required for the propagation of feature annotation.</text>
</comment>
<protein>
    <recommendedName>
        <fullName evidence="1">Ribosomal RNA small subunit methyltransferase J</fullName>
        <ecNumber evidence="1">2.1.1.242</ecNumber>
    </recommendedName>
    <alternativeName>
        <fullName evidence="1">16S rRNA m2G1516 methyltransferase</fullName>
    </alternativeName>
    <alternativeName>
        <fullName evidence="1">rRNA (guanine-N(2)-)-methyltransferase</fullName>
    </alternativeName>
</protein>
<reference evidence="2 3" key="1">
    <citation type="submission" date="2023-08" db="EMBL/GenBank/DDBJ databases">
        <title>Characterization of two Paracoccaceae strains isolated from Phycosphere and proposal of Xinfangfangia lacusdiani sp. nov.</title>
        <authorList>
            <person name="Deng Y."/>
            <person name="Zhang Y.Q."/>
        </authorList>
    </citation>
    <scope>NUCLEOTIDE SEQUENCE [LARGE SCALE GENOMIC DNA]</scope>
    <source>
        <strain evidence="2 3">CPCC 101601</strain>
    </source>
</reference>
<dbReference type="SUPFAM" id="SSF53335">
    <property type="entry name" value="S-adenosyl-L-methionine-dependent methyltransferases"/>
    <property type="match status" value="1"/>
</dbReference>
<keyword evidence="1" id="KW-0698">rRNA processing</keyword>
<dbReference type="Gene3D" id="3.40.50.150">
    <property type="entry name" value="Vaccinia Virus protein VP39"/>
    <property type="match status" value="1"/>
</dbReference>
<proteinExistence type="inferred from homology"/>
<name>A0ABU0W2Q5_9RHOB</name>
<dbReference type="RefSeq" id="WP_306681771.1">
    <property type="nucleotide sequence ID" value="NZ_JAVDBT010000021.1"/>
</dbReference>
<feature type="binding site" evidence="1">
    <location>
        <begin position="66"/>
        <end position="67"/>
    </location>
    <ligand>
        <name>S-adenosyl-L-methionine</name>
        <dbReference type="ChEBI" id="CHEBI:59789"/>
    </ligand>
</feature>
<feature type="binding site" evidence="1">
    <location>
        <begin position="50"/>
        <end position="51"/>
    </location>
    <ligand>
        <name>S-adenosyl-L-methionine</name>
        <dbReference type="ChEBI" id="CHEBI:59789"/>
    </ligand>
</feature>
<dbReference type="PANTHER" id="PTHR36112:SF1">
    <property type="entry name" value="RIBOSOMAL RNA SMALL SUBUNIT METHYLTRANSFERASE J"/>
    <property type="match status" value="1"/>
</dbReference>
<keyword evidence="1 2" id="KW-0489">Methyltransferase</keyword>